<dbReference type="AlphaFoldDB" id="A0A3M0KVH8"/>
<comment type="caution">
    <text evidence="2">The sequence shown here is derived from an EMBL/GenBank/DDBJ whole genome shotgun (WGS) entry which is preliminary data.</text>
</comment>
<protein>
    <submittedName>
        <fullName evidence="2">Uncharacterized protein</fullName>
    </submittedName>
</protein>
<sequence length="329" mass="37772">MERWSTVTTLEETFFKFVIPPQLYYSDRAVINQNNVVLTAEPRKKETVVAPYLDKFWKGLWINFIWLVLAPKLVADRSVASKLLDRIVLGYPLDFWFHALVQDRRLVRGHLLLNACVFIQKKTGQWRQTKDKVNGPQRRDNTLLGLIPKFNQDSSGGYFQDWRLGNIFKLKGIKTSEEKMAETESNIREEAKPGIRKNLPATDAQSLERSTRECLKCGIKGFQPLQMCMGNYELSITQLLYPIESFKLEKTFKIIKSDLYQELTKMKAAQRGVQEFLLPEKTQEEHKKTMTGITRTKDTGIPLPGIVKGGTKTMEKGDGSPENQVITSH</sequence>
<feature type="region of interest" description="Disordered" evidence="1">
    <location>
        <begin position="295"/>
        <end position="329"/>
    </location>
</feature>
<name>A0A3M0KVH8_HIRRU</name>
<evidence type="ECO:0000313" key="2">
    <source>
        <dbReference type="EMBL" id="RMC15424.1"/>
    </source>
</evidence>
<reference evidence="2 3" key="1">
    <citation type="submission" date="2018-07" db="EMBL/GenBank/DDBJ databases">
        <title>A high quality draft genome assembly of the barn swallow (H. rustica rustica).</title>
        <authorList>
            <person name="Formenti G."/>
            <person name="Chiara M."/>
            <person name="Poveda L."/>
            <person name="Francoijs K.-J."/>
            <person name="Bonisoli-Alquati A."/>
            <person name="Canova L."/>
            <person name="Gianfranceschi L."/>
            <person name="Horner D.S."/>
            <person name="Saino N."/>
        </authorList>
    </citation>
    <scope>NUCLEOTIDE SEQUENCE [LARGE SCALE GENOMIC DNA]</scope>
    <source>
        <strain evidence="2">Chelidonia</strain>
        <tissue evidence="2">Blood</tissue>
    </source>
</reference>
<evidence type="ECO:0000256" key="1">
    <source>
        <dbReference type="SAM" id="MobiDB-lite"/>
    </source>
</evidence>
<accession>A0A3M0KVH8</accession>
<gene>
    <name evidence="2" type="ORF">DUI87_07615</name>
</gene>
<keyword evidence="3" id="KW-1185">Reference proteome</keyword>
<organism evidence="2 3">
    <name type="scientific">Hirundo rustica rustica</name>
    <dbReference type="NCBI Taxonomy" id="333673"/>
    <lineage>
        <taxon>Eukaryota</taxon>
        <taxon>Metazoa</taxon>
        <taxon>Chordata</taxon>
        <taxon>Craniata</taxon>
        <taxon>Vertebrata</taxon>
        <taxon>Euteleostomi</taxon>
        <taxon>Archelosauria</taxon>
        <taxon>Archosauria</taxon>
        <taxon>Dinosauria</taxon>
        <taxon>Saurischia</taxon>
        <taxon>Theropoda</taxon>
        <taxon>Coelurosauria</taxon>
        <taxon>Aves</taxon>
        <taxon>Neognathae</taxon>
        <taxon>Neoaves</taxon>
        <taxon>Telluraves</taxon>
        <taxon>Australaves</taxon>
        <taxon>Passeriformes</taxon>
        <taxon>Sylvioidea</taxon>
        <taxon>Hirundinidae</taxon>
        <taxon>Hirundo</taxon>
    </lineage>
</organism>
<dbReference type="Proteomes" id="UP000269221">
    <property type="component" value="Unassembled WGS sequence"/>
</dbReference>
<proteinExistence type="predicted"/>
<dbReference type="EMBL" id="QRBI01000104">
    <property type="protein sequence ID" value="RMC15424.1"/>
    <property type="molecule type" value="Genomic_DNA"/>
</dbReference>
<evidence type="ECO:0000313" key="3">
    <source>
        <dbReference type="Proteomes" id="UP000269221"/>
    </source>
</evidence>